<feature type="compositionally biased region" description="Acidic residues" evidence="7">
    <location>
        <begin position="237"/>
        <end position="259"/>
    </location>
</feature>
<evidence type="ECO:0000256" key="1">
    <source>
        <dbReference type="ARBA" id="ARBA00004123"/>
    </source>
</evidence>
<dbReference type="Proteomes" id="UP000475862">
    <property type="component" value="Unassembled WGS sequence"/>
</dbReference>
<evidence type="ECO:0000313" key="10">
    <source>
        <dbReference type="Proteomes" id="UP000475862"/>
    </source>
</evidence>
<dbReference type="CDD" id="cd08049">
    <property type="entry name" value="TAF8"/>
    <property type="match status" value="1"/>
</dbReference>
<dbReference type="Pfam" id="PF07524">
    <property type="entry name" value="Bromo_TP"/>
    <property type="match status" value="1"/>
</dbReference>
<proteinExistence type="inferred from homology"/>
<evidence type="ECO:0000256" key="4">
    <source>
        <dbReference type="ARBA" id="ARBA00023015"/>
    </source>
</evidence>
<keyword evidence="6" id="KW-0539">Nucleus</keyword>
<dbReference type="InterPro" id="IPR006565">
    <property type="entry name" value="BTP"/>
</dbReference>
<keyword evidence="10" id="KW-1185">Reference proteome</keyword>
<protein>
    <recommendedName>
        <fullName evidence="3">Transcription initiation factor TFIID subunit 8</fullName>
    </recommendedName>
</protein>
<feature type="domain" description="Bromodomain associated" evidence="8">
    <location>
        <begin position="3"/>
        <end position="79"/>
    </location>
</feature>
<keyword evidence="4" id="KW-0805">Transcription regulation</keyword>
<dbReference type="SMART" id="SM00576">
    <property type="entry name" value="BTP"/>
    <property type="match status" value="1"/>
</dbReference>
<comment type="similarity">
    <text evidence="2">Belongs to the TAF8 family.</text>
</comment>
<evidence type="ECO:0000256" key="2">
    <source>
        <dbReference type="ARBA" id="ARBA00008767"/>
    </source>
</evidence>
<dbReference type="EMBL" id="VYZN01000013">
    <property type="protein sequence ID" value="KAE9541042.1"/>
    <property type="molecule type" value="Genomic_DNA"/>
</dbReference>
<dbReference type="PANTHER" id="PTHR46469:SF1">
    <property type="entry name" value="TRANSCRIPTION INITIATION FACTOR TFIID SUBUNIT 8"/>
    <property type="match status" value="1"/>
</dbReference>
<organism evidence="9 10">
    <name type="scientific">Aphis glycines</name>
    <name type="common">Soybean aphid</name>
    <dbReference type="NCBI Taxonomy" id="307491"/>
    <lineage>
        <taxon>Eukaryota</taxon>
        <taxon>Metazoa</taxon>
        <taxon>Ecdysozoa</taxon>
        <taxon>Arthropoda</taxon>
        <taxon>Hexapoda</taxon>
        <taxon>Insecta</taxon>
        <taxon>Pterygota</taxon>
        <taxon>Neoptera</taxon>
        <taxon>Paraneoptera</taxon>
        <taxon>Hemiptera</taxon>
        <taxon>Sternorrhyncha</taxon>
        <taxon>Aphidomorpha</taxon>
        <taxon>Aphidoidea</taxon>
        <taxon>Aphididae</taxon>
        <taxon>Aphidini</taxon>
        <taxon>Aphis</taxon>
        <taxon>Aphis</taxon>
    </lineage>
</organism>
<dbReference type="GO" id="GO:0006367">
    <property type="term" value="P:transcription initiation at RNA polymerase II promoter"/>
    <property type="evidence" value="ECO:0007669"/>
    <property type="project" value="TreeGrafter"/>
</dbReference>
<dbReference type="InterPro" id="IPR037818">
    <property type="entry name" value="TAF8"/>
</dbReference>
<keyword evidence="5" id="KW-0804">Transcription</keyword>
<evidence type="ECO:0000256" key="6">
    <source>
        <dbReference type="ARBA" id="ARBA00023242"/>
    </source>
</evidence>
<evidence type="ECO:0000259" key="8">
    <source>
        <dbReference type="SMART" id="SM00576"/>
    </source>
</evidence>
<evidence type="ECO:0000256" key="5">
    <source>
        <dbReference type="ARBA" id="ARBA00023163"/>
    </source>
</evidence>
<gene>
    <name evidence="9" type="ORF">AGLY_004287</name>
</gene>
<dbReference type="GO" id="GO:0046982">
    <property type="term" value="F:protein heterodimerization activity"/>
    <property type="evidence" value="ECO:0007669"/>
    <property type="project" value="InterPro"/>
</dbReference>
<dbReference type="InterPro" id="IPR009072">
    <property type="entry name" value="Histone-fold"/>
</dbReference>
<evidence type="ECO:0000256" key="7">
    <source>
        <dbReference type="SAM" id="MobiDB-lite"/>
    </source>
</evidence>
<dbReference type="Gene3D" id="1.10.20.10">
    <property type="entry name" value="Histone, subunit A"/>
    <property type="match status" value="1"/>
</dbReference>
<dbReference type="PANTHER" id="PTHR46469">
    <property type="entry name" value="TRANSCRIPTION INITIATION FACTOR TFIID SUBUNIT 8"/>
    <property type="match status" value="1"/>
</dbReference>
<evidence type="ECO:0000313" key="9">
    <source>
        <dbReference type="EMBL" id="KAE9541042.1"/>
    </source>
</evidence>
<dbReference type="GO" id="GO:0005669">
    <property type="term" value="C:transcription factor TFIID complex"/>
    <property type="evidence" value="ECO:0007669"/>
    <property type="project" value="InterPro"/>
</dbReference>
<dbReference type="InterPro" id="IPR019473">
    <property type="entry name" value="TFIID_su8_C"/>
</dbReference>
<reference evidence="9 10" key="1">
    <citation type="submission" date="2019-08" db="EMBL/GenBank/DDBJ databases">
        <title>The genome of the soybean aphid Biotype 1, its phylome, world population structure and adaptation to the North American continent.</title>
        <authorList>
            <person name="Giordano R."/>
            <person name="Donthu R.K."/>
            <person name="Hernandez A.G."/>
            <person name="Wright C.L."/>
            <person name="Zimin A.V."/>
        </authorList>
    </citation>
    <scope>NUCLEOTIDE SEQUENCE [LARGE SCALE GENOMIC DNA]</scope>
    <source>
        <tissue evidence="9">Whole aphids</tissue>
    </source>
</reference>
<feature type="region of interest" description="Disordered" evidence="7">
    <location>
        <begin position="212"/>
        <end position="282"/>
    </location>
</feature>
<dbReference type="CDD" id="cd22918">
    <property type="entry name" value="HFD_TAF8"/>
    <property type="match status" value="1"/>
</dbReference>
<accession>A0A6G0TXN3</accession>
<comment type="subcellular location">
    <subcellularLocation>
        <location evidence="1">Nucleus</location>
    </subcellularLocation>
</comment>
<dbReference type="Pfam" id="PF10406">
    <property type="entry name" value="TAF8_C"/>
    <property type="match status" value="1"/>
</dbReference>
<sequence>MDKTMERKFLKTTVAGILMEIGFQATEPAALETLVEMLYSVLSQMGNSSRRYAEIAGRLEPLGADVMMGLIDMGLFKNASSLLAYAKRSNRAVLPSPIPSVQPRQTSNLQAGTRLPHPSYMPSYMPAFPDPHAYIRTPTHKQPVTEYEAIREKSAIQKHELEKSLIKFLIKTGPTESLFLNQENDCFALIANKPQQPAYISALLPQDQVFDEDPDETEIPASSKKTKFKKDIQIREEFDENEEQENENDDEDEVNNGDETESKPEEPIDNPFLRPVKYPAAP</sequence>
<evidence type="ECO:0000256" key="3">
    <source>
        <dbReference type="ARBA" id="ARBA00017307"/>
    </source>
</evidence>
<dbReference type="OrthoDB" id="2193813at2759"/>
<dbReference type="AlphaFoldDB" id="A0A6G0TXN3"/>
<comment type="caution">
    <text evidence="9">The sequence shown here is derived from an EMBL/GenBank/DDBJ whole genome shotgun (WGS) entry which is preliminary data.</text>
</comment>
<name>A0A6G0TXN3_APHGL</name>